<keyword evidence="10 18" id="KW-0418">Kinase</keyword>
<evidence type="ECO:0000256" key="7">
    <source>
        <dbReference type="ARBA" id="ARBA00022729"/>
    </source>
</evidence>
<evidence type="ECO:0000256" key="14">
    <source>
        <dbReference type="ARBA" id="ARBA00047899"/>
    </source>
</evidence>
<evidence type="ECO:0000256" key="10">
    <source>
        <dbReference type="ARBA" id="ARBA00022777"/>
    </source>
</evidence>
<evidence type="ECO:0000313" key="19">
    <source>
        <dbReference type="Proteomes" id="UP001055439"/>
    </source>
</evidence>
<comment type="catalytic activity">
    <reaction evidence="15">
        <text>L-seryl-[protein] + ATP = O-phospho-L-seryl-[protein] + ADP + H(+)</text>
        <dbReference type="Rhea" id="RHEA:17989"/>
        <dbReference type="Rhea" id="RHEA-COMP:9863"/>
        <dbReference type="Rhea" id="RHEA-COMP:11604"/>
        <dbReference type="ChEBI" id="CHEBI:15378"/>
        <dbReference type="ChEBI" id="CHEBI:29999"/>
        <dbReference type="ChEBI" id="CHEBI:30616"/>
        <dbReference type="ChEBI" id="CHEBI:83421"/>
        <dbReference type="ChEBI" id="CHEBI:456216"/>
        <dbReference type="EC" id="2.7.11.1"/>
    </reaction>
</comment>
<dbReference type="CDD" id="cd06899">
    <property type="entry name" value="lectin_legume_LecRK_Arcelin_ConA"/>
    <property type="match status" value="1"/>
</dbReference>
<keyword evidence="6 16" id="KW-0812">Transmembrane</keyword>
<evidence type="ECO:0000259" key="17">
    <source>
        <dbReference type="PROSITE" id="PS50011"/>
    </source>
</evidence>
<dbReference type="InterPro" id="IPR008271">
    <property type="entry name" value="Ser/Thr_kinase_AS"/>
</dbReference>
<gene>
    <name evidence="18" type="ORF">MUK42_23792</name>
</gene>
<dbReference type="GO" id="GO:0004674">
    <property type="term" value="F:protein serine/threonine kinase activity"/>
    <property type="evidence" value="ECO:0007669"/>
    <property type="project" value="UniProtKB-KW"/>
</dbReference>
<dbReference type="Gene3D" id="3.30.200.20">
    <property type="entry name" value="Phosphorylase Kinase, domain 1"/>
    <property type="match status" value="1"/>
</dbReference>
<dbReference type="InterPro" id="IPR011009">
    <property type="entry name" value="Kinase-like_dom_sf"/>
</dbReference>
<proteinExistence type="inferred from homology"/>
<dbReference type="AlphaFoldDB" id="A0A9E7GE55"/>
<dbReference type="SUPFAM" id="SSF56112">
    <property type="entry name" value="Protein kinase-like (PK-like)"/>
    <property type="match status" value="1"/>
</dbReference>
<sequence length="906" mass="98989">MERSTVRTVPHQTCRLSSGSCCALRDELPLLAASPFATSPGGSPKTLAHFLLIDYPRMGPRANHRDFVIKLCRQPIDCKPSGNRSDGFSWLVIDLSISQLSAIVGPVLVHSVTNHRSLAVAGRKTMKDYDLCTVCFSKTSKEADFTRIDKIPVDGISVNKEVDVAVDLTSPAVPAVPPSLLLQMDISQPNSATGGFNPDLNLPPENSSRGWLGPIDAEPFHDAAPKPIPATLQASSDLQLMAGSIHDYLLLFLFSLSLPFASAINFLFNSFSAVSNLTLVGDARVDDSVLRLTNDSDYYSIGRAFYPDRLRLASGPGQALSSFSTSFVFSILPEIDSSPGFGLAFVLCNSTSPPGALSGQRFGVFSNATRQSPAPLLVVEFDAGLNPEFNDPDGNHVGVDLNFVESAVTRTAGFYRANGSSTEPEFVPLDMRSGRNIRAWIDFHGPQFQINVTVAPAQEPRPRWPLISYTDPVIANYVSPEMYVGFSASKVKWVEAQRVLAWSLSDTGAAARELNVSNLPVFLPPSPPSSSSTSAGLIAGVASACLAIAFLCVLGLYYHSRRRAKARIRKEEEEEEWESKYWPRRFNYEDLWSATNGFCKERLLGFGGFGKVYRGVLPASISREADSGGGSGAREAEMEEVAVKCVSHDSKQGLREFMAEISSMGRLQHRSLVHMKGWCRKGNELMLVYEYMPNGNLSQWLFSDAEHRPALAWPARRRVLVDVAEGLLYLHQGWEQVVLHRDVKSGNILLDGDMRGRLGDFGLAKLYERGSAPCSTRVVGTLGYLAPEMAVASAPTAASDVYSFGVVVLEVACGRRPIERAERVEDDDWVLVEWVREVYAEGRLAEAADKRMEFPVAEMELVLKLGLACCHPDPEQRPSMKEVVELLLAAESVGTPVAGRNAQQSS</sequence>
<dbReference type="InterPro" id="IPR001220">
    <property type="entry name" value="Legume_lectin_dom"/>
</dbReference>
<evidence type="ECO:0000256" key="1">
    <source>
        <dbReference type="ARBA" id="ARBA00004479"/>
    </source>
</evidence>
<dbReference type="FunFam" id="1.10.510.10:FF:000108">
    <property type="entry name" value="L-type lectin-domain containing receptor kinase S.4"/>
    <property type="match status" value="1"/>
</dbReference>
<dbReference type="GO" id="GO:0005524">
    <property type="term" value="F:ATP binding"/>
    <property type="evidence" value="ECO:0007669"/>
    <property type="project" value="UniProtKB-KW"/>
</dbReference>
<dbReference type="PROSITE" id="PS00108">
    <property type="entry name" value="PROTEIN_KINASE_ST"/>
    <property type="match status" value="1"/>
</dbReference>
<comment type="catalytic activity">
    <reaction evidence="14">
        <text>L-threonyl-[protein] + ATP = O-phospho-L-threonyl-[protein] + ADP + H(+)</text>
        <dbReference type="Rhea" id="RHEA:46608"/>
        <dbReference type="Rhea" id="RHEA-COMP:11060"/>
        <dbReference type="Rhea" id="RHEA-COMP:11605"/>
        <dbReference type="ChEBI" id="CHEBI:15378"/>
        <dbReference type="ChEBI" id="CHEBI:30013"/>
        <dbReference type="ChEBI" id="CHEBI:30616"/>
        <dbReference type="ChEBI" id="CHEBI:61977"/>
        <dbReference type="ChEBI" id="CHEBI:456216"/>
        <dbReference type="EC" id="2.7.11.1"/>
    </reaction>
</comment>
<keyword evidence="9" id="KW-0547">Nucleotide-binding</keyword>
<dbReference type="Pfam" id="PF00139">
    <property type="entry name" value="Lectin_legB"/>
    <property type="match status" value="1"/>
</dbReference>
<name>A0A9E7GE55_9LILI</name>
<comment type="similarity">
    <text evidence="3">In the C-terminal section; belongs to the protein kinase superfamily. Ser/Thr protein kinase family.</text>
</comment>
<keyword evidence="18" id="KW-0675">Receptor</keyword>
<organism evidence="18 19">
    <name type="scientific">Musa troglodytarum</name>
    <name type="common">fe'i banana</name>
    <dbReference type="NCBI Taxonomy" id="320322"/>
    <lineage>
        <taxon>Eukaryota</taxon>
        <taxon>Viridiplantae</taxon>
        <taxon>Streptophyta</taxon>
        <taxon>Embryophyta</taxon>
        <taxon>Tracheophyta</taxon>
        <taxon>Spermatophyta</taxon>
        <taxon>Magnoliopsida</taxon>
        <taxon>Liliopsida</taxon>
        <taxon>Zingiberales</taxon>
        <taxon>Musaceae</taxon>
        <taxon>Musa</taxon>
    </lineage>
</organism>
<evidence type="ECO:0000256" key="9">
    <source>
        <dbReference type="ARBA" id="ARBA00022741"/>
    </source>
</evidence>
<evidence type="ECO:0000256" key="15">
    <source>
        <dbReference type="ARBA" id="ARBA00048679"/>
    </source>
</evidence>
<dbReference type="EC" id="2.7.11.1" evidence="4"/>
<dbReference type="PANTHER" id="PTHR27007">
    <property type="match status" value="1"/>
</dbReference>
<evidence type="ECO:0000256" key="16">
    <source>
        <dbReference type="SAM" id="Phobius"/>
    </source>
</evidence>
<evidence type="ECO:0000256" key="13">
    <source>
        <dbReference type="ARBA" id="ARBA00023136"/>
    </source>
</evidence>
<dbReference type="OrthoDB" id="771983at2759"/>
<feature type="transmembrane region" description="Helical" evidence="16">
    <location>
        <begin position="535"/>
        <end position="558"/>
    </location>
</feature>
<reference evidence="18" key="1">
    <citation type="submission" date="2022-05" db="EMBL/GenBank/DDBJ databases">
        <title>The Musa troglodytarum L. genome provides insights into the mechanism of non-climacteric behaviour and enrichment of carotenoids.</title>
        <authorList>
            <person name="Wang J."/>
        </authorList>
    </citation>
    <scope>NUCLEOTIDE SEQUENCE</scope>
    <source>
        <tissue evidence="18">Leaf</tissue>
    </source>
</reference>
<evidence type="ECO:0000256" key="11">
    <source>
        <dbReference type="ARBA" id="ARBA00022840"/>
    </source>
</evidence>
<feature type="domain" description="Protein kinase" evidence="17">
    <location>
        <begin position="598"/>
        <end position="893"/>
    </location>
</feature>
<keyword evidence="8" id="KW-0430">Lectin</keyword>
<dbReference type="Pfam" id="PF07714">
    <property type="entry name" value="PK_Tyr_Ser-Thr"/>
    <property type="match status" value="1"/>
</dbReference>
<evidence type="ECO:0000256" key="6">
    <source>
        <dbReference type="ARBA" id="ARBA00022692"/>
    </source>
</evidence>
<evidence type="ECO:0000313" key="18">
    <source>
        <dbReference type="EMBL" id="URE12825.1"/>
    </source>
</evidence>
<evidence type="ECO:0000256" key="5">
    <source>
        <dbReference type="ARBA" id="ARBA00022527"/>
    </source>
</evidence>
<keyword evidence="12 16" id="KW-1133">Transmembrane helix</keyword>
<dbReference type="Gene3D" id="1.10.510.10">
    <property type="entry name" value="Transferase(Phosphotransferase) domain 1"/>
    <property type="match status" value="1"/>
</dbReference>
<dbReference type="InterPro" id="IPR050528">
    <property type="entry name" value="L-type_Lectin-RKs"/>
</dbReference>
<keyword evidence="10 18" id="KW-0808">Transferase</keyword>
<dbReference type="GO" id="GO:0030246">
    <property type="term" value="F:carbohydrate binding"/>
    <property type="evidence" value="ECO:0007669"/>
    <property type="project" value="UniProtKB-KW"/>
</dbReference>
<evidence type="ECO:0000256" key="4">
    <source>
        <dbReference type="ARBA" id="ARBA00012513"/>
    </source>
</evidence>
<keyword evidence="5" id="KW-0723">Serine/threonine-protein kinase</keyword>
<keyword evidence="7" id="KW-0732">Signal</keyword>
<evidence type="ECO:0000256" key="8">
    <source>
        <dbReference type="ARBA" id="ARBA00022734"/>
    </source>
</evidence>
<protein>
    <recommendedName>
        <fullName evidence="4">non-specific serine/threonine protein kinase</fullName>
        <ecNumber evidence="4">2.7.11.1</ecNumber>
    </recommendedName>
</protein>
<dbReference type="PROSITE" id="PS50011">
    <property type="entry name" value="PROTEIN_KINASE_DOM"/>
    <property type="match status" value="1"/>
</dbReference>
<keyword evidence="11" id="KW-0067">ATP-binding</keyword>
<evidence type="ECO:0000256" key="3">
    <source>
        <dbReference type="ARBA" id="ARBA00010217"/>
    </source>
</evidence>
<dbReference type="GO" id="GO:0051707">
    <property type="term" value="P:response to other organism"/>
    <property type="evidence" value="ECO:0007669"/>
    <property type="project" value="UniProtKB-ARBA"/>
</dbReference>
<comment type="subcellular location">
    <subcellularLocation>
        <location evidence="1">Membrane</location>
        <topology evidence="1">Single-pass type I membrane protein</topology>
    </subcellularLocation>
</comment>
<comment type="similarity">
    <text evidence="2">In the N-terminal section; belongs to the leguminous lectin family.</text>
</comment>
<evidence type="ECO:0000256" key="12">
    <source>
        <dbReference type="ARBA" id="ARBA00022989"/>
    </source>
</evidence>
<dbReference type="SMART" id="SM00220">
    <property type="entry name" value="S_TKc"/>
    <property type="match status" value="1"/>
</dbReference>
<accession>A0A9E7GE55</accession>
<evidence type="ECO:0000256" key="2">
    <source>
        <dbReference type="ARBA" id="ARBA00008536"/>
    </source>
</evidence>
<dbReference type="EMBL" id="CP097508">
    <property type="protein sequence ID" value="URE12825.1"/>
    <property type="molecule type" value="Genomic_DNA"/>
</dbReference>
<dbReference type="GO" id="GO:0006952">
    <property type="term" value="P:defense response"/>
    <property type="evidence" value="ECO:0007669"/>
    <property type="project" value="UniProtKB-ARBA"/>
</dbReference>
<dbReference type="InterPro" id="IPR000719">
    <property type="entry name" value="Prot_kinase_dom"/>
</dbReference>
<dbReference type="SUPFAM" id="SSF49899">
    <property type="entry name" value="Concanavalin A-like lectins/glucanases"/>
    <property type="match status" value="1"/>
</dbReference>
<dbReference type="GO" id="GO:0016020">
    <property type="term" value="C:membrane"/>
    <property type="evidence" value="ECO:0007669"/>
    <property type="project" value="UniProtKB-SubCell"/>
</dbReference>
<dbReference type="Gene3D" id="2.60.120.200">
    <property type="match status" value="1"/>
</dbReference>
<dbReference type="Proteomes" id="UP001055439">
    <property type="component" value="Chromosome 6"/>
</dbReference>
<keyword evidence="19" id="KW-1185">Reference proteome</keyword>
<keyword evidence="13 16" id="KW-0472">Membrane</keyword>
<dbReference type="InterPro" id="IPR001245">
    <property type="entry name" value="Ser-Thr/Tyr_kinase_cat_dom"/>
</dbReference>
<dbReference type="InterPro" id="IPR013320">
    <property type="entry name" value="ConA-like_dom_sf"/>
</dbReference>